<feature type="chain" id="PRO_5037596230" evidence="1">
    <location>
        <begin position="19"/>
        <end position="199"/>
    </location>
</feature>
<evidence type="ECO:0000256" key="1">
    <source>
        <dbReference type="SAM" id="SignalP"/>
    </source>
</evidence>
<keyword evidence="1" id="KW-0732">Signal</keyword>
<gene>
    <name evidence="2" type="ORF">H9S92_20180</name>
</gene>
<protein>
    <submittedName>
        <fullName evidence="2">Tetratricopeptide repeat protein</fullName>
    </submittedName>
</protein>
<keyword evidence="3" id="KW-1185">Reference proteome</keyword>
<comment type="caution">
    <text evidence="2">The sequence shown here is derived from an EMBL/GenBank/DDBJ whole genome shotgun (WGS) entry which is preliminary data.</text>
</comment>
<evidence type="ECO:0000313" key="3">
    <source>
        <dbReference type="Proteomes" id="UP000650081"/>
    </source>
</evidence>
<accession>A0A923PPJ0</accession>
<organism evidence="2 3">
    <name type="scientific">Neolewinella lacunae</name>
    <dbReference type="NCBI Taxonomy" id="1517758"/>
    <lineage>
        <taxon>Bacteria</taxon>
        <taxon>Pseudomonadati</taxon>
        <taxon>Bacteroidota</taxon>
        <taxon>Saprospiria</taxon>
        <taxon>Saprospirales</taxon>
        <taxon>Lewinellaceae</taxon>
        <taxon>Neolewinella</taxon>
    </lineage>
</organism>
<dbReference type="PROSITE" id="PS51257">
    <property type="entry name" value="PROKAR_LIPOPROTEIN"/>
    <property type="match status" value="1"/>
</dbReference>
<dbReference type="Pfam" id="PF13174">
    <property type="entry name" value="TPR_6"/>
    <property type="match status" value="2"/>
</dbReference>
<dbReference type="Proteomes" id="UP000650081">
    <property type="component" value="Unassembled WGS sequence"/>
</dbReference>
<proteinExistence type="predicted"/>
<dbReference type="SUPFAM" id="SSF48452">
    <property type="entry name" value="TPR-like"/>
    <property type="match status" value="1"/>
</dbReference>
<dbReference type="Gene3D" id="1.25.40.10">
    <property type="entry name" value="Tetratricopeptide repeat domain"/>
    <property type="match status" value="1"/>
</dbReference>
<sequence length="199" mass="21479">MRSLIAALSFLLFFTACGGNSGSGDATASAQTDVFADAAAALAADEGAGRVARLLADNFSRLSDPATGALNMAASEQYVGLAEALAGKYPGDTLAALPLYRAAEVVRAMGNSERTAQIYARVHQEYPNFSKAPEALFMLAFTYDEELRDLDRAKATYQLFLERYPNNDFADDATMLIENLGKSDEEVLRELEAKSKEIQ</sequence>
<evidence type="ECO:0000313" key="2">
    <source>
        <dbReference type="EMBL" id="MBC6996501.1"/>
    </source>
</evidence>
<feature type="signal peptide" evidence="1">
    <location>
        <begin position="1"/>
        <end position="18"/>
    </location>
</feature>
<dbReference type="RefSeq" id="WP_187468511.1">
    <property type="nucleotide sequence ID" value="NZ_JACSIT010000153.1"/>
</dbReference>
<dbReference type="InterPro" id="IPR019734">
    <property type="entry name" value="TPR_rpt"/>
</dbReference>
<dbReference type="AlphaFoldDB" id="A0A923PPJ0"/>
<dbReference type="EMBL" id="JACSIT010000153">
    <property type="protein sequence ID" value="MBC6996501.1"/>
    <property type="molecule type" value="Genomic_DNA"/>
</dbReference>
<dbReference type="InterPro" id="IPR011990">
    <property type="entry name" value="TPR-like_helical_dom_sf"/>
</dbReference>
<reference evidence="2" key="1">
    <citation type="submission" date="2020-08" db="EMBL/GenBank/DDBJ databases">
        <title>Lewinella bacteria from marine environments.</title>
        <authorList>
            <person name="Zhong Y."/>
        </authorList>
    </citation>
    <scope>NUCLEOTIDE SEQUENCE</scope>
    <source>
        <strain evidence="2">KCTC 42187</strain>
    </source>
</reference>
<name>A0A923PPJ0_9BACT</name>